<reference evidence="3 4" key="1">
    <citation type="submission" date="2019-07" db="EMBL/GenBank/DDBJ databases">
        <authorList>
            <person name="Jastrzebski P J."/>
            <person name="Paukszto L."/>
            <person name="Jastrzebski P J."/>
        </authorList>
    </citation>
    <scope>NUCLEOTIDE SEQUENCE [LARGE SCALE GENOMIC DNA]</scope>
    <source>
        <strain evidence="3 4">WMS-il1</strain>
    </source>
</reference>
<sequence>MLGIIKAVPLLLIAFPLCLSLDCYKCRNCSSDRSSWKKYSPCGYCSIETTYADYEVINIDRKCTKSCLNLESIIKGSGRRVECCKENLCNSANSQTLQSLLLAILILIATSQFY</sequence>
<evidence type="ECO:0000313" key="3">
    <source>
        <dbReference type="EMBL" id="VUZ50726.1"/>
    </source>
</evidence>
<dbReference type="Proteomes" id="UP000321570">
    <property type="component" value="Unassembled WGS sequence"/>
</dbReference>
<keyword evidence="1" id="KW-0732">Signal</keyword>
<dbReference type="SUPFAM" id="SSF57302">
    <property type="entry name" value="Snake toxin-like"/>
    <property type="match status" value="1"/>
</dbReference>
<feature type="chain" id="PRO_5021990085" description="Snake toxin/toxin-like domain-containing protein" evidence="1">
    <location>
        <begin position="21"/>
        <end position="114"/>
    </location>
</feature>
<gene>
    <name evidence="3" type="ORF">WMSIL1_LOCUS9548</name>
</gene>
<keyword evidence="4" id="KW-1185">Reference proteome</keyword>
<proteinExistence type="predicted"/>
<dbReference type="EMBL" id="CABIJS010000388">
    <property type="protein sequence ID" value="VUZ50726.1"/>
    <property type="molecule type" value="Genomic_DNA"/>
</dbReference>
<protein>
    <recommendedName>
        <fullName evidence="2">Snake toxin/toxin-like domain-containing protein</fullName>
    </recommendedName>
</protein>
<dbReference type="InterPro" id="IPR045860">
    <property type="entry name" value="Snake_toxin-like_sf"/>
</dbReference>
<evidence type="ECO:0000259" key="2">
    <source>
        <dbReference type="Pfam" id="PF00087"/>
    </source>
</evidence>
<name>A0A564YU71_HYMDI</name>
<evidence type="ECO:0000256" key="1">
    <source>
        <dbReference type="SAM" id="SignalP"/>
    </source>
</evidence>
<feature type="domain" description="Snake toxin/toxin-like" evidence="2">
    <location>
        <begin position="21"/>
        <end position="90"/>
    </location>
</feature>
<dbReference type="InterPro" id="IPR035076">
    <property type="entry name" value="Toxin/TOLIP"/>
</dbReference>
<dbReference type="AlphaFoldDB" id="A0A564YU71"/>
<feature type="signal peptide" evidence="1">
    <location>
        <begin position="1"/>
        <end position="20"/>
    </location>
</feature>
<accession>A0A564YU71</accession>
<dbReference type="Pfam" id="PF00087">
    <property type="entry name" value="Toxin_TOLIP"/>
    <property type="match status" value="1"/>
</dbReference>
<evidence type="ECO:0000313" key="4">
    <source>
        <dbReference type="Proteomes" id="UP000321570"/>
    </source>
</evidence>
<organism evidence="3 4">
    <name type="scientific">Hymenolepis diminuta</name>
    <name type="common">Rat tapeworm</name>
    <dbReference type="NCBI Taxonomy" id="6216"/>
    <lineage>
        <taxon>Eukaryota</taxon>
        <taxon>Metazoa</taxon>
        <taxon>Spiralia</taxon>
        <taxon>Lophotrochozoa</taxon>
        <taxon>Platyhelminthes</taxon>
        <taxon>Cestoda</taxon>
        <taxon>Eucestoda</taxon>
        <taxon>Cyclophyllidea</taxon>
        <taxon>Hymenolepididae</taxon>
        <taxon>Hymenolepis</taxon>
    </lineage>
</organism>